<evidence type="ECO:0000259" key="6">
    <source>
        <dbReference type="Pfam" id="PF26168"/>
    </source>
</evidence>
<keyword evidence="7" id="KW-1185">Reference proteome</keyword>
<dbReference type="RefSeq" id="XP_010279538.1">
    <property type="nucleotide sequence ID" value="XM_010281236.1"/>
</dbReference>
<keyword evidence="2 3" id="KW-0808">Transferase</keyword>
<evidence type="ECO:0000256" key="2">
    <source>
        <dbReference type="ARBA" id="ARBA00022679"/>
    </source>
</evidence>
<dbReference type="Gene3D" id="3.40.50.2000">
    <property type="entry name" value="Glycogen Phosphorylase B"/>
    <property type="match status" value="2"/>
</dbReference>
<dbReference type="Proteomes" id="UP000189703">
    <property type="component" value="Unplaced"/>
</dbReference>
<dbReference type="Pfam" id="PF26168">
    <property type="entry name" value="Glyco_transf_N"/>
    <property type="match status" value="1"/>
</dbReference>
<keyword evidence="3" id="KW-0328">Glycosyltransferase</keyword>
<evidence type="ECO:0000256" key="4">
    <source>
        <dbReference type="RuleBase" id="RU362057"/>
    </source>
</evidence>
<dbReference type="OMA" id="ACASKEF"/>
<feature type="compositionally biased region" description="Basic residues" evidence="5">
    <location>
        <begin position="9"/>
        <end position="21"/>
    </location>
</feature>
<dbReference type="InterPro" id="IPR035595">
    <property type="entry name" value="UDP_glycos_trans_CS"/>
</dbReference>
<dbReference type="STRING" id="4432.A0A1U8BH52"/>
<feature type="region of interest" description="Disordered" evidence="5">
    <location>
        <begin position="1"/>
        <end position="21"/>
    </location>
</feature>
<accession>A0A1U8BH52</accession>
<dbReference type="InterPro" id="IPR058980">
    <property type="entry name" value="Glyco_transf_N"/>
</dbReference>
<dbReference type="GO" id="GO:0050404">
    <property type="term" value="F:zeatin O-beta-D-xylosyltransferase activity"/>
    <property type="evidence" value="ECO:0007669"/>
    <property type="project" value="UniProtKB-ARBA"/>
</dbReference>
<dbReference type="PANTHER" id="PTHR48044:SF7">
    <property type="entry name" value="GLYCOSYLTRANSFERASE"/>
    <property type="match status" value="1"/>
</dbReference>
<protein>
    <recommendedName>
        <fullName evidence="4">Glycosyltransferase</fullName>
        <ecNumber evidence="4">2.4.1.-</ecNumber>
    </recommendedName>
</protein>
<dbReference type="FunFam" id="3.40.50.2000:FF:000238">
    <property type="entry name" value="Glycosyltransferase"/>
    <property type="match status" value="1"/>
</dbReference>
<comment type="similarity">
    <text evidence="1 3">Belongs to the UDP-glycosyltransferase family.</text>
</comment>
<dbReference type="InterPro" id="IPR002213">
    <property type="entry name" value="UDP_glucos_trans"/>
</dbReference>
<evidence type="ECO:0000256" key="5">
    <source>
        <dbReference type="SAM" id="MobiDB-lite"/>
    </source>
</evidence>
<dbReference type="GO" id="GO:0035251">
    <property type="term" value="F:UDP-glucosyltransferase activity"/>
    <property type="evidence" value="ECO:0000318"/>
    <property type="project" value="GO_Central"/>
</dbReference>
<dbReference type="OrthoDB" id="5835829at2759"/>
<evidence type="ECO:0000313" key="8">
    <source>
        <dbReference type="RefSeq" id="XP_010279538.1"/>
    </source>
</evidence>
<dbReference type="GO" id="GO:0009690">
    <property type="term" value="P:cytokinin metabolic process"/>
    <property type="evidence" value="ECO:0007669"/>
    <property type="project" value="UniProtKB-ARBA"/>
</dbReference>
<dbReference type="eggNOG" id="KOG1192">
    <property type="taxonomic scope" value="Eukaryota"/>
</dbReference>
<dbReference type="SUPFAM" id="SSF53756">
    <property type="entry name" value="UDP-Glycosyltransferase/glycogen phosphorylase"/>
    <property type="match status" value="1"/>
</dbReference>
<dbReference type="Pfam" id="PF00201">
    <property type="entry name" value="UDPGT"/>
    <property type="match status" value="1"/>
</dbReference>
<dbReference type="FunFam" id="3.40.50.2000:FF:000060">
    <property type="entry name" value="Glycosyltransferase"/>
    <property type="match status" value="1"/>
</dbReference>
<feature type="domain" description="Glycosyltransferase N-terminal" evidence="6">
    <location>
        <begin position="35"/>
        <end position="269"/>
    </location>
</feature>
<dbReference type="KEGG" id="nnu:104613427"/>
<proteinExistence type="inferred from homology"/>
<evidence type="ECO:0000313" key="7">
    <source>
        <dbReference type="Proteomes" id="UP000189703"/>
    </source>
</evidence>
<reference evidence="8" key="1">
    <citation type="submission" date="2025-08" db="UniProtKB">
        <authorList>
            <consortium name="RefSeq"/>
        </authorList>
    </citation>
    <scope>IDENTIFICATION</scope>
</reference>
<dbReference type="PANTHER" id="PTHR48044">
    <property type="entry name" value="GLYCOSYLTRANSFERASE"/>
    <property type="match status" value="1"/>
</dbReference>
<sequence>MDHQDVHHHQYKNHHHHHRHHRLEFQVNGLNQIPVRVVMVPFPAQGHLNQLLHLSRLISAYGIPVHYVGWATHNRQAKQRVHGWNPLTVSNIRFHDFPMPPLLNPPPNPDAPIKFPSHLQPTFDASLHLREPMAALLRLLSPTTRRLVVIHDTLMAFSVQDVAAIANAEAYAFHSVSAFAIAFYLWESLGRPTPDQGIIIPKDLPDLSLEGCFTQEFANFISHHYDVMNFDVGDLYNTCRPMEATFIDLLAQEQLNGNKKIWAVGPLNPLALSLAREFKHRHKCLEWLDKQPSQSVLYVSFGTMTSISDDQISELAVGLERSKQRFIWVLREADRGDIYAQVEDARKVELPKGYEERMDGVGLIVRDWAPQLEILAHPSTGGFMSHCGWNSCMESISMGVPIAAWPMHSDQPRNTMLVTKVLKVGIVVGEWQRREELVSSLTIENAITKLMASEEGNKMKKRAENLGRAVHQSVAEGGTSHAELESFIAFISR</sequence>
<evidence type="ECO:0000256" key="3">
    <source>
        <dbReference type="RuleBase" id="RU003718"/>
    </source>
</evidence>
<gene>
    <name evidence="8" type="primary">LOC104613427</name>
</gene>
<dbReference type="GeneID" id="104613427"/>
<dbReference type="CDD" id="cd03784">
    <property type="entry name" value="GT1_Gtf-like"/>
    <property type="match status" value="1"/>
</dbReference>
<name>A0A1U8BH52_NELNU</name>
<dbReference type="PROSITE" id="PS00375">
    <property type="entry name" value="UDPGT"/>
    <property type="match status" value="1"/>
</dbReference>
<evidence type="ECO:0000256" key="1">
    <source>
        <dbReference type="ARBA" id="ARBA00009995"/>
    </source>
</evidence>
<dbReference type="AlphaFoldDB" id="A0A1U8BH52"/>
<dbReference type="EC" id="2.4.1.-" evidence="4"/>
<organism evidence="7 8">
    <name type="scientific">Nelumbo nucifera</name>
    <name type="common">Sacred lotus</name>
    <dbReference type="NCBI Taxonomy" id="4432"/>
    <lineage>
        <taxon>Eukaryota</taxon>
        <taxon>Viridiplantae</taxon>
        <taxon>Streptophyta</taxon>
        <taxon>Embryophyta</taxon>
        <taxon>Tracheophyta</taxon>
        <taxon>Spermatophyta</taxon>
        <taxon>Magnoliopsida</taxon>
        <taxon>Proteales</taxon>
        <taxon>Nelumbonaceae</taxon>
        <taxon>Nelumbo</taxon>
    </lineage>
</organism>